<evidence type="ECO:0000313" key="1">
    <source>
        <dbReference type="EMBL" id="HJB98573.1"/>
    </source>
</evidence>
<organism evidence="1 2">
    <name type="scientific">Candidatus Acutalibacter pullicola</name>
    <dbReference type="NCBI Taxonomy" id="2838417"/>
    <lineage>
        <taxon>Bacteria</taxon>
        <taxon>Bacillati</taxon>
        <taxon>Bacillota</taxon>
        <taxon>Clostridia</taxon>
        <taxon>Eubacteriales</taxon>
        <taxon>Acutalibacteraceae</taxon>
        <taxon>Acutalibacter</taxon>
    </lineage>
</organism>
<evidence type="ECO:0000313" key="2">
    <source>
        <dbReference type="Proteomes" id="UP000826793"/>
    </source>
</evidence>
<gene>
    <name evidence="1" type="ORF">H9710_08355</name>
</gene>
<dbReference type="AlphaFoldDB" id="A0A9D2MVU5"/>
<name>A0A9D2MVU5_9FIRM</name>
<reference evidence="1" key="2">
    <citation type="submission" date="2021-04" db="EMBL/GenBank/DDBJ databases">
        <authorList>
            <person name="Gilroy R."/>
        </authorList>
    </citation>
    <scope>NUCLEOTIDE SEQUENCE</scope>
    <source>
        <strain evidence="1">CHK185-1770</strain>
    </source>
</reference>
<accession>A0A9D2MVU5</accession>
<protein>
    <submittedName>
        <fullName evidence="1">Uncharacterized protein</fullName>
    </submittedName>
</protein>
<reference evidence="1" key="1">
    <citation type="journal article" date="2021" name="PeerJ">
        <title>Extensive microbial diversity within the chicken gut microbiome revealed by metagenomics and culture.</title>
        <authorList>
            <person name="Gilroy R."/>
            <person name="Ravi A."/>
            <person name="Getino M."/>
            <person name="Pursley I."/>
            <person name="Horton D.L."/>
            <person name="Alikhan N.F."/>
            <person name="Baker D."/>
            <person name="Gharbi K."/>
            <person name="Hall N."/>
            <person name="Watson M."/>
            <person name="Adriaenssens E.M."/>
            <person name="Foster-Nyarko E."/>
            <person name="Jarju S."/>
            <person name="Secka A."/>
            <person name="Antonio M."/>
            <person name="Oren A."/>
            <person name="Chaudhuri R.R."/>
            <person name="La Ragione R."/>
            <person name="Hildebrand F."/>
            <person name="Pallen M.J."/>
        </authorList>
    </citation>
    <scope>NUCLEOTIDE SEQUENCE</scope>
    <source>
        <strain evidence="1">CHK185-1770</strain>
    </source>
</reference>
<dbReference type="EMBL" id="DWXG01000066">
    <property type="protein sequence ID" value="HJB98573.1"/>
    <property type="molecule type" value="Genomic_DNA"/>
</dbReference>
<comment type="caution">
    <text evidence="1">The sequence shown here is derived from an EMBL/GenBank/DDBJ whole genome shotgun (WGS) entry which is preliminary data.</text>
</comment>
<dbReference type="Proteomes" id="UP000826793">
    <property type="component" value="Unassembled WGS sequence"/>
</dbReference>
<sequence length="79" mass="9463">MIKFKLFQQNIFILLQNFFLFYQRRTLPVFQFSRTKRKGGRCMAQQPSALLAKKNIARFQAQPHQKESGRCMTQQHPLF</sequence>
<proteinExistence type="predicted"/>